<protein>
    <recommendedName>
        <fullName evidence="1">tyrosine--tRNA ligase</fullName>
        <ecNumber evidence="1">6.1.1.1</ecNumber>
    </recommendedName>
    <alternativeName>
        <fullName evidence="7">Tyrosyl-tRNA synthetase</fullName>
    </alternativeName>
</protein>
<proteinExistence type="inferred from homology"/>
<dbReference type="EMBL" id="JAWXYG010000011">
    <property type="protein sequence ID" value="KAK4259457.1"/>
    <property type="molecule type" value="Genomic_DNA"/>
</dbReference>
<dbReference type="PANTHER" id="PTHR46264">
    <property type="entry name" value="TYROSINE-TRNA LIGASE"/>
    <property type="match status" value="1"/>
</dbReference>
<dbReference type="AlphaFoldDB" id="A0AAE1IYW9"/>
<evidence type="ECO:0000313" key="12">
    <source>
        <dbReference type="Proteomes" id="UP001293593"/>
    </source>
</evidence>
<comment type="caution">
    <text evidence="11">The sequence shown here is derived from an EMBL/GenBank/DDBJ whole genome shotgun (WGS) entry which is preliminary data.</text>
</comment>
<keyword evidence="2 9" id="KW-0436">Ligase</keyword>
<feature type="region of interest" description="Disordered" evidence="10">
    <location>
        <begin position="1"/>
        <end position="38"/>
    </location>
</feature>
<keyword evidence="5 9" id="KW-0648">Protein biosynthesis</keyword>
<dbReference type="GO" id="GO:0005737">
    <property type="term" value="C:cytoplasm"/>
    <property type="evidence" value="ECO:0007669"/>
    <property type="project" value="TreeGrafter"/>
</dbReference>
<evidence type="ECO:0000256" key="10">
    <source>
        <dbReference type="SAM" id="MobiDB-lite"/>
    </source>
</evidence>
<dbReference type="EC" id="6.1.1.1" evidence="1"/>
<keyword evidence="4 9" id="KW-0067">ATP-binding</keyword>
<evidence type="ECO:0000256" key="6">
    <source>
        <dbReference type="ARBA" id="ARBA00023146"/>
    </source>
</evidence>
<dbReference type="SUPFAM" id="SSF52374">
    <property type="entry name" value="Nucleotidylyl transferase"/>
    <property type="match status" value="1"/>
</dbReference>
<comment type="catalytic activity">
    <reaction evidence="8">
        <text>tRNA(Tyr) + L-tyrosine + ATP = L-tyrosyl-tRNA(Tyr) + AMP + diphosphate + H(+)</text>
        <dbReference type="Rhea" id="RHEA:10220"/>
        <dbReference type="Rhea" id="RHEA-COMP:9706"/>
        <dbReference type="Rhea" id="RHEA-COMP:9707"/>
        <dbReference type="ChEBI" id="CHEBI:15378"/>
        <dbReference type="ChEBI" id="CHEBI:30616"/>
        <dbReference type="ChEBI" id="CHEBI:33019"/>
        <dbReference type="ChEBI" id="CHEBI:58315"/>
        <dbReference type="ChEBI" id="CHEBI:78442"/>
        <dbReference type="ChEBI" id="CHEBI:78536"/>
        <dbReference type="ChEBI" id="CHEBI:456215"/>
        <dbReference type="EC" id="6.1.1.1"/>
    </reaction>
</comment>
<dbReference type="PANTHER" id="PTHR46264:SF4">
    <property type="entry name" value="TYROSINE--TRNA LIGASE, CYTOPLASMIC"/>
    <property type="match status" value="1"/>
</dbReference>
<feature type="compositionally biased region" description="Polar residues" evidence="10">
    <location>
        <begin position="29"/>
        <end position="38"/>
    </location>
</feature>
<evidence type="ECO:0000256" key="2">
    <source>
        <dbReference type="ARBA" id="ARBA00022598"/>
    </source>
</evidence>
<organism evidence="11 12">
    <name type="scientific">Acacia crassicarpa</name>
    <name type="common">northern wattle</name>
    <dbReference type="NCBI Taxonomy" id="499986"/>
    <lineage>
        <taxon>Eukaryota</taxon>
        <taxon>Viridiplantae</taxon>
        <taxon>Streptophyta</taxon>
        <taxon>Embryophyta</taxon>
        <taxon>Tracheophyta</taxon>
        <taxon>Spermatophyta</taxon>
        <taxon>Magnoliopsida</taxon>
        <taxon>eudicotyledons</taxon>
        <taxon>Gunneridae</taxon>
        <taxon>Pentapetalae</taxon>
        <taxon>rosids</taxon>
        <taxon>fabids</taxon>
        <taxon>Fabales</taxon>
        <taxon>Fabaceae</taxon>
        <taxon>Caesalpinioideae</taxon>
        <taxon>mimosoid clade</taxon>
        <taxon>Acacieae</taxon>
        <taxon>Acacia</taxon>
    </lineage>
</organism>
<dbReference type="Pfam" id="PF00579">
    <property type="entry name" value="tRNA-synt_1b"/>
    <property type="match status" value="1"/>
</dbReference>
<name>A0AAE1IYW9_9FABA</name>
<evidence type="ECO:0000256" key="9">
    <source>
        <dbReference type="RuleBase" id="RU363036"/>
    </source>
</evidence>
<evidence type="ECO:0000256" key="3">
    <source>
        <dbReference type="ARBA" id="ARBA00022741"/>
    </source>
</evidence>
<dbReference type="InterPro" id="IPR002305">
    <property type="entry name" value="aa-tRNA-synth_Ic"/>
</dbReference>
<accession>A0AAE1IYW9</accession>
<feature type="compositionally biased region" description="Low complexity" evidence="10">
    <location>
        <begin position="14"/>
        <end position="28"/>
    </location>
</feature>
<dbReference type="GO" id="GO:0005524">
    <property type="term" value="F:ATP binding"/>
    <property type="evidence" value="ECO:0007669"/>
    <property type="project" value="UniProtKB-KW"/>
</dbReference>
<evidence type="ECO:0000313" key="11">
    <source>
        <dbReference type="EMBL" id="KAK4259457.1"/>
    </source>
</evidence>
<comment type="similarity">
    <text evidence="9">Belongs to the class-I aminoacyl-tRNA synthetase family.</text>
</comment>
<keyword evidence="3 9" id="KW-0547">Nucleotide-binding</keyword>
<dbReference type="InterPro" id="IPR014729">
    <property type="entry name" value="Rossmann-like_a/b/a_fold"/>
</dbReference>
<evidence type="ECO:0000256" key="8">
    <source>
        <dbReference type="ARBA" id="ARBA00048248"/>
    </source>
</evidence>
<evidence type="ECO:0000256" key="1">
    <source>
        <dbReference type="ARBA" id="ARBA00013160"/>
    </source>
</evidence>
<dbReference type="Proteomes" id="UP001293593">
    <property type="component" value="Unassembled WGS sequence"/>
</dbReference>
<dbReference type="GO" id="GO:0006437">
    <property type="term" value="P:tyrosyl-tRNA aminoacylation"/>
    <property type="evidence" value="ECO:0007669"/>
    <property type="project" value="TreeGrafter"/>
</dbReference>
<keyword evidence="6 9" id="KW-0030">Aminoacyl-tRNA synthetase</keyword>
<reference evidence="11" key="1">
    <citation type="submission" date="2023-10" db="EMBL/GenBank/DDBJ databases">
        <title>Chromosome-level genome of the transformable northern wattle, Acacia crassicarpa.</title>
        <authorList>
            <person name="Massaro I."/>
            <person name="Sinha N.R."/>
            <person name="Poethig S."/>
            <person name="Leichty A.R."/>
        </authorList>
    </citation>
    <scope>NUCLEOTIDE SEQUENCE</scope>
    <source>
        <strain evidence="11">Acra3RX</strain>
        <tissue evidence="11">Leaf</tissue>
    </source>
</reference>
<keyword evidence="12" id="KW-1185">Reference proteome</keyword>
<dbReference type="Gene3D" id="3.40.50.620">
    <property type="entry name" value="HUPs"/>
    <property type="match status" value="1"/>
</dbReference>
<evidence type="ECO:0000256" key="7">
    <source>
        <dbReference type="ARBA" id="ARBA00033323"/>
    </source>
</evidence>
<dbReference type="InterPro" id="IPR050489">
    <property type="entry name" value="Tyr-tRNA_synthase"/>
</dbReference>
<gene>
    <name evidence="11" type="ORF">QN277_005786</name>
</gene>
<sequence length="116" mass="12856">MEATSSEPPTEAVESLSLSNSSENSESSGTPNPTNQLSLERRFQIMKSVGEECIQEHELHNLLVKKTEPVCYDGFEPSGRMHIAQGVMKTINVNKLTSTGCRVKILICRLFCKAKQ</sequence>
<dbReference type="GO" id="GO:0004831">
    <property type="term" value="F:tyrosine-tRNA ligase activity"/>
    <property type="evidence" value="ECO:0007669"/>
    <property type="project" value="UniProtKB-EC"/>
</dbReference>
<evidence type="ECO:0000256" key="4">
    <source>
        <dbReference type="ARBA" id="ARBA00022840"/>
    </source>
</evidence>
<evidence type="ECO:0000256" key="5">
    <source>
        <dbReference type="ARBA" id="ARBA00022917"/>
    </source>
</evidence>